<comment type="caution">
    <text evidence="3">The sequence shown here is derived from an EMBL/GenBank/DDBJ whole genome shotgun (WGS) entry which is preliminary data.</text>
</comment>
<protein>
    <submittedName>
        <fullName evidence="3">Glycosyl transferase group 1</fullName>
    </submittedName>
</protein>
<dbReference type="GO" id="GO:0016757">
    <property type="term" value="F:glycosyltransferase activity"/>
    <property type="evidence" value="ECO:0007669"/>
    <property type="project" value="InterPro"/>
</dbReference>
<dbReference type="Gene3D" id="3.40.50.2000">
    <property type="entry name" value="Glycogen Phosphorylase B"/>
    <property type="match status" value="2"/>
</dbReference>
<proteinExistence type="predicted"/>
<dbReference type="InterPro" id="IPR050194">
    <property type="entry name" value="Glycosyltransferase_grp1"/>
</dbReference>
<dbReference type="OrthoDB" id="9801573at2"/>
<evidence type="ECO:0000313" key="4">
    <source>
        <dbReference type="Proteomes" id="UP000019760"/>
    </source>
</evidence>
<dbReference type="SUPFAM" id="SSF53756">
    <property type="entry name" value="UDP-Glycosyltransferase/glycogen phosphorylase"/>
    <property type="match status" value="1"/>
</dbReference>
<accession>A0A023DA09</accession>
<name>A0A023DA09_ACIMT</name>
<reference evidence="4" key="1">
    <citation type="journal article" date="2014" name="FEMS Microbiol. Lett.">
        <title>Draft Genomic DNA Sequence of the Facultatively Methylotrophic Bacterium Acidomonas methanolica type strain MB58.</title>
        <authorList>
            <person name="Higashiura N."/>
            <person name="Hadano H."/>
            <person name="Hirakawa H."/>
            <person name="Matsutani M."/>
            <person name="Takabe S."/>
            <person name="Matsushita K."/>
            <person name="Azuma Y."/>
        </authorList>
    </citation>
    <scope>NUCLEOTIDE SEQUENCE [LARGE SCALE GENOMIC DNA]</scope>
    <source>
        <strain evidence="4">MB58</strain>
    </source>
</reference>
<gene>
    <name evidence="3" type="ORF">Amme_172_014</name>
</gene>
<evidence type="ECO:0000313" key="3">
    <source>
        <dbReference type="EMBL" id="GAJ30545.1"/>
    </source>
</evidence>
<keyword evidence="4" id="KW-1185">Reference proteome</keyword>
<reference evidence="3 4" key="2">
    <citation type="journal article" date="2014" name="FEMS Microbiol. Lett.">
        <title>Draft genomic DNA sequence of the facultatively methylotrophic bacterium Acidomonas methanolica type strain MB58.</title>
        <authorList>
            <person name="Higashiura N."/>
            <person name="Hadano H."/>
            <person name="Hirakawa H."/>
            <person name="Matsutani M."/>
            <person name="Takabe S."/>
            <person name="Matsushita K."/>
            <person name="Azuma Y."/>
        </authorList>
    </citation>
    <scope>NUCLEOTIDE SEQUENCE [LARGE SCALE GENOMIC DNA]</scope>
    <source>
        <strain evidence="3 4">MB58</strain>
    </source>
</reference>
<evidence type="ECO:0000259" key="1">
    <source>
        <dbReference type="Pfam" id="PF00534"/>
    </source>
</evidence>
<dbReference type="Pfam" id="PF00534">
    <property type="entry name" value="Glycos_transf_1"/>
    <property type="match status" value="1"/>
</dbReference>
<dbReference type="Proteomes" id="UP000019760">
    <property type="component" value="Unassembled WGS sequence"/>
</dbReference>
<evidence type="ECO:0000259" key="2">
    <source>
        <dbReference type="Pfam" id="PF13439"/>
    </source>
</evidence>
<dbReference type="InterPro" id="IPR001296">
    <property type="entry name" value="Glyco_trans_1"/>
</dbReference>
<dbReference type="AlphaFoldDB" id="A0A023DA09"/>
<organism evidence="3 4">
    <name type="scientific">Acidomonas methanolica NBRC 104435</name>
    <dbReference type="NCBI Taxonomy" id="1231351"/>
    <lineage>
        <taxon>Bacteria</taxon>
        <taxon>Pseudomonadati</taxon>
        <taxon>Pseudomonadota</taxon>
        <taxon>Alphaproteobacteria</taxon>
        <taxon>Acetobacterales</taxon>
        <taxon>Acetobacteraceae</taxon>
        <taxon>Acidomonas</taxon>
    </lineage>
</organism>
<dbReference type="RefSeq" id="WP_042061788.1">
    <property type="nucleotide sequence ID" value="NZ_BAND01000164.1"/>
</dbReference>
<keyword evidence="3" id="KW-0808">Transferase</keyword>
<dbReference type="EMBL" id="BAND01000164">
    <property type="protein sequence ID" value="GAJ30545.1"/>
    <property type="molecule type" value="Genomic_DNA"/>
</dbReference>
<feature type="domain" description="Glycosyl transferase family 1" evidence="1">
    <location>
        <begin position="200"/>
        <end position="338"/>
    </location>
</feature>
<dbReference type="PANTHER" id="PTHR45947:SF3">
    <property type="entry name" value="SULFOQUINOVOSYL TRANSFERASE SQD2"/>
    <property type="match status" value="1"/>
</dbReference>
<sequence length="382" mass="42897">MTPARVAIVHEWLENWAGSEHVLEQLIKCYPHADLFAIVDFLPAADREKLAGKRPRTTFIQKLPFARKLFRHYLGLMPLAVEQLDFTGYDIVISSHHAVAKGVITGPDQLHVSYVHSPMRYAWDLQNTYLRQSKLTRGPLSLYVRWLFHRLRNWDVRAASGVDLFVANSHYIARRIRKTWRRHAFVLPPPVDVSRFSPGPKERGDYVMVARLVPYKRADLVIEAFRRMPDKRLLVIGDGPERARIDALAEGAANIELRGHVPSGALVEALQGARAFVYAGEEDFGISMVEAQACGTPVIAYGRGGACDIVIAGETGILFPDQTAESIIAAIARFEATPTWEPALCRANAERFSEEIFRTRFMELVDAQWAEFMSGNSAGNSE</sequence>
<dbReference type="InterPro" id="IPR028098">
    <property type="entry name" value="Glyco_trans_4-like_N"/>
</dbReference>
<dbReference type="Pfam" id="PF13439">
    <property type="entry name" value="Glyco_transf_4"/>
    <property type="match status" value="1"/>
</dbReference>
<dbReference type="PANTHER" id="PTHR45947">
    <property type="entry name" value="SULFOQUINOVOSYL TRANSFERASE SQD2"/>
    <property type="match status" value="1"/>
</dbReference>
<feature type="domain" description="Glycosyltransferase subfamily 4-like N-terminal" evidence="2">
    <location>
        <begin position="44"/>
        <end position="195"/>
    </location>
</feature>